<protein>
    <submittedName>
        <fullName evidence="2">Uncharacterized protein</fullName>
    </submittedName>
</protein>
<name>A0A2T3YTU8_TRIA4</name>
<dbReference type="Proteomes" id="UP000240493">
    <property type="component" value="Unassembled WGS sequence"/>
</dbReference>
<sequence length="268" mass="29420">MTARMLAAADGKGARPGLSLGSERSESWPVSGCSSVREEREMKNEEKEWATDYQDGRGDYCLQIQVHWADGGVFTALDETPISRGWMLPAGCRGDATSCEGITLTNLADGQTHAHAIVARGIILYCATESISAHYGLRLSHGCLPNGRVSVLSPPSRKPVLPSFELPQRDTRSSNRRLAFSSWVVGQSQACSAAQCIGSWHRLTLQLLLSPVSTSGRGRRCRTTFSCLEHDDGRWRMGSRASCEDRESRAGFDEGQEGICYYDYSYEA</sequence>
<dbReference type="EMBL" id="KZ679272">
    <property type="protein sequence ID" value="PTB35988.1"/>
    <property type="molecule type" value="Genomic_DNA"/>
</dbReference>
<keyword evidence="3" id="KW-1185">Reference proteome</keyword>
<proteinExistence type="predicted"/>
<feature type="region of interest" description="Disordered" evidence="1">
    <location>
        <begin position="1"/>
        <end position="31"/>
    </location>
</feature>
<gene>
    <name evidence="2" type="ORF">M441DRAFT_51662</name>
</gene>
<dbReference type="AlphaFoldDB" id="A0A2T3YTU8"/>
<accession>A0A2T3YTU8</accession>
<reference evidence="2 3" key="1">
    <citation type="submission" date="2016-07" db="EMBL/GenBank/DDBJ databases">
        <title>Multiple horizontal gene transfer events from other fungi enriched the ability of initially mycotrophic Trichoderma (Ascomycota) to feed on dead plant biomass.</title>
        <authorList>
            <consortium name="DOE Joint Genome Institute"/>
            <person name="Aerts A."/>
            <person name="Atanasova L."/>
            <person name="Chenthamara K."/>
            <person name="Zhang J."/>
            <person name="Grujic M."/>
            <person name="Henrissat B."/>
            <person name="Kuo A."/>
            <person name="Salamov A."/>
            <person name="Lipzen A."/>
            <person name="Labutti K."/>
            <person name="Barry K."/>
            <person name="Miao Y."/>
            <person name="Rahimi M.J."/>
            <person name="Shen Q."/>
            <person name="Grigoriev I.V."/>
            <person name="Kubicek C.P."/>
            <person name="Druzhinina I.S."/>
        </authorList>
    </citation>
    <scope>NUCLEOTIDE SEQUENCE [LARGE SCALE GENOMIC DNA]</scope>
    <source>
        <strain evidence="2 3">CBS 433.97</strain>
    </source>
</reference>
<evidence type="ECO:0000256" key="1">
    <source>
        <dbReference type="SAM" id="MobiDB-lite"/>
    </source>
</evidence>
<organism evidence="2 3">
    <name type="scientific">Trichoderma asperellum (strain ATCC 204424 / CBS 433.97 / NBRC 101777)</name>
    <dbReference type="NCBI Taxonomy" id="1042311"/>
    <lineage>
        <taxon>Eukaryota</taxon>
        <taxon>Fungi</taxon>
        <taxon>Dikarya</taxon>
        <taxon>Ascomycota</taxon>
        <taxon>Pezizomycotina</taxon>
        <taxon>Sordariomycetes</taxon>
        <taxon>Hypocreomycetidae</taxon>
        <taxon>Hypocreales</taxon>
        <taxon>Hypocreaceae</taxon>
        <taxon>Trichoderma</taxon>
    </lineage>
</organism>
<evidence type="ECO:0000313" key="3">
    <source>
        <dbReference type="Proteomes" id="UP000240493"/>
    </source>
</evidence>
<evidence type="ECO:0000313" key="2">
    <source>
        <dbReference type="EMBL" id="PTB35988.1"/>
    </source>
</evidence>